<gene>
    <name evidence="1" type="ORF">V9385_07230</name>
</gene>
<organism evidence="1 2">
    <name type="scientific">Pseudomonas juntendi</name>
    <dbReference type="NCBI Taxonomy" id="2666183"/>
    <lineage>
        <taxon>Bacteria</taxon>
        <taxon>Pseudomonadati</taxon>
        <taxon>Pseudomonadota</taxon>
        <taxon>Gammaproteobacteria</taxon>
        <taxon>Pseudomonadales</taxon>
        <taxon>Pseudomonadaceae</taxon>
        <taxon>Pseudomonas</taxon>
    </lineage>
</organism>
<accession>A0ABZ2JGN8</accession>
<name>A0ABZ2JGN8_9PSED</name>
<sequence length="195" mass="21606">MAIEEWPAGVCPAEMSWGMVYNNRDFTSSLNNSQQIVGYPGSYWRCSLSLPPMTRDRDRIVTAFMGRLQGRFGTFKLPAFTRRRTDNIGAPVVLGGLAMASHITLGAVPANRKVFSQGDYITIDGVMHEVVEDVVSDGQGVAVLPLNRRLRAALLSGTPVEYRNPYSIMRLSEDSYTLSVRPVVAELTIECREAF</sequence>
<dbReference type="RefSeq" id="WP_054890277.1">
    <property type="nucleotide sequence ID" value="NZ_CP146690.1"/>
</dbReference>
<evidence type="ECO:0000313" key="2">
    <source>
        <dbReference type="Proteomes" id="UP001375228"/>
    </source>
</evidence>
<reference evidence="1 2" key="1">
    <citation type="submission" date="2024-03" db="EMBL/GenBank/DDBJ databases">
        <title>Pseudomonas juntendi.</title>
        <authorList>
            <person name="Liu Y."/>
        </authorList>
    </citation>
    <scope>NUCLEOTIDE SEQUENCE [LARGE SCALE GENOMIC DNA]</scope>
    <source>
        <strain evidence="1 2">L4046hy</strain>
    </source>
</reference>
<dbReference type="EMBL" id="CP146691">
    <property type="protein sequence ID" value="WWY22387.1"/>
    <property type="molecule type" value="Genomic_DNA"/>
</dbReference>
<evidence type="ECO:0000313" key="1">
    <source>
        <dbReference type="EMBL" id="WWY22387.1"/>
    </source>
</evidence>
<proteinExistence type="predicted"/>
<dbReference type="Proteomes" id="UP001375228">
    <property type="component" value="Chromosome"/>
</dbReference>
<protein>
    <submittedName>
        <fullName evidence="1">Uncharacterized protein</fullName>
    </submittedName>
</protein>
<keyword evidence="2" id="KW-1185">Reference proteome</keyword>